<dbReference type="PANTHER" id="PTHR21496">
    <property type="entry name" value="FERREDOXIN-RELATED"/>
    <property type="match status" value="1"/>
</dbReference>
<evidence type="ECO:0000256" key="5">
    <source>
        <dbReference type="ARBA" id="ARBA00034078"/>
    </source>
</evidence>
<evidence type="ECO:0000256" key="3">
    <source>
        <dbReference type="ARBA" id="ARBA00023004"/>
    </source>
</evidence>
<organism evidence="8 9">
    <name type="scientific">Svornostia abyssi</name>
    <dbReference type="NCBI Taxonomy" id="2898438"/>
    <lineage>
        <taxon>Bacteria</taxon>
        <taxon>Bacillati</taxon>
        <taxon>Actinomycetota</taxon>
        <taxon>Thermoleophilia</taxon>
        <taxon>Solirubrobacterales</taxon>
        <taxon>Baekduiaceae</taxon>
        <taxon>Svornostia</taxon>
    </lineage>
</organism>
<evidence type="ECO:0000259" key="7">
    <source>
        <dbReference type="Pfam" id="PF00355"/>
    </source>
</evidence>
<evidence type="ECO:0000256" key="1">
    <source>
        <dbReference type="ARBA" id="ARBA00022714"/>
    </source>
</evidence>
<keyword evidence="1" id="KW-0001">2Fe-2S</keyword>
<dbReference type="Pfam" id="PF00355">
    <property type="entry name" value="Rieske"/>
    <property type="match status" value="1"/>
</dbReference>
<evidence type="ECO:0000256" key="4">
    <source>
        <dbReference type="ARBA" id="ARBA00023014"/>
    </source>
</evidence>
<comment type="cofactor">
    <cofactor evidence="5">
        <name>[2Fe-2S] cluster</name>
        <dbReference type="ChEBI" id="CHEBI:190135"/>
    </cofactor>
</comment>
<accession>A0ABY5PH24</accession>
<evidence type="ECO:0000256" key="2">
    <source>
        <dbReference type="ARBA" id="ARBA00022723"/>
    </source>
</evidence>
<keyword evidence="2" id="KW-0479">Metal-binding</keyword>
<evidence type="ECO:0000313" key="8">
    <source>
        <dbReference type="EMBL" id="UUY03887.1"/>
    </source>
</evidence>
<feature type="domain" description="Rieske" evidence="7">
    <location>
        <begin position="9"/>
        <end position="82"/>
    </location>
</feature>
<keyword evidence="9" id="KW-1185">Reference proteome</keyword>
<sequence length="117" mass="12109">MSERLVALADLPESGVTSVETSAHGRLAVGVAGGTPFAVSPVCRHLRGDLAKGHVADDGCLECPLHAARFDVATGAMVRGPQGAFKPLAGVVKGTMGRMKLKTFPVLERDGVIFLEG</sequence>
<proteinExistence type="inferred from homology"/>
<dbReference type="InterPro" id="IPR017941">
    <property type="entry name" value="Rieske_2Fe-2S"/>
</dbReference>
<dbReference type="Gene3D" id="2.102.10.10">
    <property type="entry name" value="Rieske [2Fe-2S] iron-sulphur domain"/>
    <property type="match status" value="1"/>
</dbReference>
<name>A0ABY5PH24_9ACTN</name>
<dbReference type="PANTHER" id="PTHR21496:SF0">
    <property type="entry name" value="RIESKE DOMAIN-CONTAINING PROTEIN"/>
    <property type="match status" value="1"/>
</dbReference>
<dbReference type="EMBL" id="CP088295">
    <property type="protein sequence ID" value="UUY03887.1"/>
    <property type="molecule type" value="Genomic_DNA"/>
</dbReference>
<dbReference type="Proteomes" id="UP001058860">
    <property type="component" value="Chromosome"/>
</dbReference>
<keyword evidence="3" id="KW-0408">Iron</keyword>
<keyword evidence="4" id="KW-0411">Iron-sulfur</keyword>
<dbReference type="InterPro" id="IPR036922">
    <property type="entry name" value="Rieske_2Fe-2S_sf"/>
</dbReference>
<evidence type="ECO:0000256" key="6">
    <source>
        <dbReference type="ARBA" id="ARBA00038001"/>
    </source>
</evidence>
<reference evidence="9" key="1">
    <citation type="submission" date="2021-11" db="EMBL/GenBank/DDBJ databases">
        <title>Cultivation dependent microbiological survey of springs from the worlds oldest radium mine currently devoted to the extraction of radon-saturated water.</title>
        <authorList>
            <person name="Kapinusova G."/>
            <person name="Smrhova T."/>
            <person name="Strejcek M."/>
            <person name="Suman J."/>
            <person name="Jani K."/>
            <person name="Pajer P."/>
            <person name="Uhlik O."/>
        </authorList>
    </citation>
    <scope>NUCLEOTIDE SEQUENCE [LARGE SCALE GENOMIC DNA]</scope>
    <source>
        <strain evidence="9">J379</strain>
    </source>
</reference>
<comment type="similarity">
    <text evidence="6">Belongs to the bacterial ring-hydroxylating dioxygenase ferredoxin component family.</text>
</comment>
<protein>
    <submittedName>
        <fullName evidence="8">Rieske (2Fe-2S) protein</fullName>
    </submittedName>
</protein>
<dbReference type="SUPFAM" id="SSF50022">
    <property type="entry name" value="ISP domain"/>
    <property type="match status" value="1"/>
</dbReference>
<gene>
    <name evidence="8" type="ORF">LRS13_25075</name>
</gene>
<dbReference type="RefSeq" id="WP_353864385.1">
    <property type="nucleotide sequence ID" value="NZ_CP088295.1"/>
</dbReference>
<evidence type="ECO:0000313" key="9">
    <source>
        <dbReference type="Proteomes" id="UP001058860"/>
    </source>
</evidence>